<evidence type="ECO:0000313" key="2">
    <source>
        <dbReference type="Proteomes" id="UP001334084"/>
    </source>
</evidence>
<keyword evidence="2" id="KW-1185">Reference proteome</keyword>
<gene>
    <name evidence="1" type="ORF">VNE69_12032</name>
</gene>
<reference evidence="1" key="1">
    <citation type="journal article" date="2024" name="BMC Genomics">
        <title>Functional annotation of a divergent genome using sequence and structure-based similarity.</title>
        <authorList>
            <person name="Svedberg D."/>
            <person name="Winiger R.R."/>
            <person name="Berg A."/>
            <person name="Sharma H."/>
            <person name="Tellgren-Roth C."/>
            <person name="Debrunner-Vossbrinck B.A."/>
            <person name="Vossbrinck C.R."/>
            <person name="Barandun J."/>
        </authorList>
    </citation>
    <scope>NUCLEOTIDE SEQUENCE</scope>
    <source>
        <strain evidence="1">Illinois isolate</strain>
    </source>
</reference>
<protein>
    <submittedName>
        <fullName evidence="1">Uncharacterized protein</fullName>
    </submittedName>
</protein>
<proteinExistence type="predicted"/>
<dbReference type="KEGG" id="vnx:VNE69_12032"/>
<dbReference type="Proteomes" id="UP001334084">
    <property type="component" value="Chromosome 12"/>
</dbReference>
<dbReference type="GeneID" id="90542894"/>
<accession>A0AAX4JGD5</accession>
<dbReference type="RefSeq" id="XP_065331192.1">
    <property type="nucleotide sequence ID" value="XM_065475120.1"/>
</dbReference>
<name>A0AAX4JGD5_9MICR</name>
<sequence length="377" mass="44354">MFIFISIYICSNYIDNNNNGILKSSPIENQANLDEVFDIESILAEGNNEIIEYEDVEDIMEFYASYKSLSLDNQISQENKEVTKQHIQSKFGHFKNYEKKVNIDVNLKKEGTMMPYNTNFKARAEISKQNEHNPKYNLGEFLGISSLENPSGNIYEYIRQNKDDNTKNCINEINGNSLLYSKYKEMSDNFKNIKEQAELIIFHEPNKYICIDQIKKKYKEQLFTSRLYLRRKNYIFRNGIFRYAIRIKNKIMQMTSSVDKVIIDSFSLVIDIFRFMMPNQTFLCINTKSIQLLYTLSSDIWKIETITRAINISELIESIHILLKSQNQSKSKNENIVFNDLKILKEKIDNFYNDKDQLCSRINSVIEIIKEMHGSKT</sequence>
<evidence type="ECO:0000313" key="1">
    <source>
        <dbReference type="EMBL" id="WUR05047.1"/>
    </source>
</evidence>
<dbReference type="AlphaFoldDB" id="A0AAX4JGD5"/>
<organism evidence="1 2">
    <name type="scientific">Vairimorpha necatrix</name>
    <dbReference type="NCBI Taxonomy" id="6039"/>
    <lineage>
        <taxon>Eukaryota</taxon>
        <taxon>Fungi</taxon>
        <taxon>Fungi incertae sedis</taxon>
        <taxon>Microsporidia</taxon>
        <taxon>Nosematidae</taxon>
        <taxon>Vairimorpha</taxon>
    </lineage>
</organism>
<dbReference type="EMBL" id="CP142737">
    <property type="protein sequence ID" value="WUR05047.1"/>
    <property type="molecule type" value="Genomic_DNA"/>
</dbReference>